<dbReference type="InParanoid" id="A0A078AIX2"/>
<dbReference type="EMBL" id="CCKQ01009276">
    <property type="protein sequence ID" value="CDW80753.1"/>
    <property type="molecule type" value="Genomic_DNA"/>
</dbReference>
<keyword evidence="1" id="KW-0472">Membrane</keyword>
<gene>
    <name evidence="2" type="primary">Contig12460.g13293</name>
    <name evidence="2" type="ORF">STYLEM_9757</name>
</gene>
<protein>
    <submittedName>
        <fullName evidence="2">Uncharacterized protein</fullName>
    </submittedName>
</protein>
<name>A0A078AIX2_STYLE</name>
<evidence type="ECO:0000256" key="1">
    <source>
        <dbReference type="SAM" id="Phobius"/>
    </source>
</evidence>
<sequence>MNWNIQPSSLKNNIVNQAEINDEVIIIIFYRSLFFDLIARQLENISAQSKIIRICMVKQSDMMLVVCVRVVTLKFYNIVALSYWIYYTQNTSSLKATINRNKMFANIASIENTMRFFFASFSGFDQCTGSSQR</sequence>
<evidence type="ECO:0000313" key="3">
    <source>
        <dbReference type="Proteomes" id="UP000039865"/>
    </source>
</evidence>
<keyword evidence="1" id="KW-0812">Transmembrane</keyword>
<proteinExistence type="predicted"/>
<feature type="transmembrane region" description="Helical" evidence="1">
    <location>
        <begin position="63"/>
        <end position="86"/>
    </location>
</feature>
<keyword evidence="3" id="KW-1185">Reference proteome</keyword>
<dbReference type="AlphaFoldDB" id="A0A078AIX2"/>
<accession>A0A078AIX2</accession>
<dbReference type="Proteomes" id="UP000039865">
    <property type="component" value="Unassembled WGS sequence"/>
</dbReference>
<evidence type="ECO:0000313" key="2">
    <source>
        <dbReference type="EMBL" id="CDW80753.1"/>
    </source>
</evidence>
<keyword evidence="1" id="KW-1133">Transmembrane helix</keyword>
<organism evidence="2 3">
    <name type="scientific">Stylonychia lemnae</name>
    <name type="common">Ciliate</name>
    <dbReference type="NCBI Taxonomy" id="5949"/>
    <lineage>
        <taxon>Eukaryota</taxon>
        <taxon>Sar</taxon>
        <taxon>Alveolata</taxon>
        <taxon>Ciliophora</taxon>
        <taxon>Intramacronucleata</taxon>
        <taxon>Spirotrichea</taxon>
        <taxon>Stichotrichia</taxon>
        <taxon>Sporadotrichida</taxon>
        <taxon>Oxytrichidae</taxon>
        <taxon>Stylonychinae</taxon>
        <taxon>Stylonychia</taxon>
    </lineage>
</organism>
<reference evidence="2 3" key="1">
    <citation type="submission" date="2014-06" db="EMBL/GenBank/DDBJ databases">
        <authorList>
            <person name="Swart Estienne"/>
        </authorList>
    </citation>
    <scope>NUCLEOTIDE SEQUENCE [LARGE SCALE GENOMIC DNA]</scope>
    <source>
        <strain evidence="2 3">130c</strain>
    </source>
</reference>